<dbReference type="Pfam" id="PF13354">
    <property type="entry name" value="Beta-lactamase2"/>
    <property type="match status" value="1"/>
</dbReference>
<keyword evidence="1" id="KW-0812">Transmembrane</keyword>
<accession>A0A660E2X2</accession>
<dbReference type="GO" id="GO:0030655">
    <property type="term" value="P:beta-lactam antibiotic catabolic process"/>
    <property type="evidence" value="ECO:0007669"/>
    <property type="project" value="InterPro"/>
</dbReference>
<dbReference type="Gene3D" id="3.40.710.10">
    <property type="entry name" value="DD-peptidase/beta-lactamase superfamily"/>
    <property type="match status" value="1"/>
</dbReference>
<protein>
    <recommendedName>
        <fullName evidence="2">Beta-lactamase class A catalytic domain-containing protein</fullName>
    </recommendedName>
</protein>
<evidence type="ECO:0000259" key="2">
    <source>
        <dbReference type="Pfam" id="PF13354"/>
    </source>
</evidence>
<dbReference type="GO" id="GO:0046677">
    <property type="term" value="P:response to antibiotic"/>
    <property type="evidence" value="ECO:0007669"/>
    <property type="project" value="InterPro"/>
</dbReference>
<dbReference type="PANTHER" id="PTHR35333">
    <property type="entry name" value="BETA-LACTAMASE"/>
    <property type="match status" value="1"/>
</dbReference>
<keyword evidence="1" id="KW-1133">Transmembrane helix</keyword>
<gene>
    <name evidence="3" type="ORF">MUDAN_MDHGFNIF_01517</name>
</gene>
<feature type="domain" description="Beta-lactamase class A catalytic" evidence="2">
    <location>
        <begin position="142"/>
        <end position="227"/>
    </location>
</feature>
<dbReference type="AlphaFoldDB" id="A0A660E2X2"/>
<dbReference type="RefSeq" id="WP_130852273.1">
    <property type="nucleotide sequence ID" value="NZ_UYIG01000163.1"/>
</dbReference>
<dbReference type="OrthoDB" id="3524371at2"/>
<sequence length="305" mass="33213">MHFNRQRRLKGWVVGLSIVLIIGIAGGWLWQSTLSHASQTNKAKVIKTASSTKAVKKVVKPKVVPLKTRLAKTWATTTAGTKAKVAIAVYDPKTKQTYQYTNRTAQTTYVAASTVKVGILVQLLHQRDQGALSLTSNDQAEATQMIEQSDNDAADFLLFHRLGGSAALTSLYQNLGMTHSHAAPIYWGLTTTTAVDQLQLLKVIFTPNHYLSKASQTYMQGLMGHVASDQAWGVSKGAASYQLKNGWLDADDNGHWAVNSVGRVVEKTSKKGYLMSIYTNNNVDESHGIALVNQLAQATNGELAK</sequence>
<organism evidence="3 4">
    <name type="scientific">Lactiplantibacillus mudanjiangensis</name>
    <dbReference type="NCBI Taxonomy" id="1296538"/>
    <lineage>
        <taxon>Bacteria</taxon>
        <taxon>Bacillati</taxon>
        <taxon>Bacillota</taxon>
        <taxon>Bacilli</taxon>
        <taxon>Lactobacillales</taxon>
        <taxon>Lactobacillaceae</taxon>
        <taxon>Lactiplantibacillus</taxon>
    </lineage>
</organism>
<evidence type="ECO:0000313" key="4">
    <source>
        <dbReference type="Proteomes" id="UP000289996"/>
    </source>
</evidence>
<dbReference type="InterPro" id="IPR000871">
    <property type="entry name" value="Beta-lactam_class-A"/>
</dbReference>
<dbReference type="SUPFAM" id="SSF56601">
    <property type="entry name" value="beta-lactamase/transpeptidase-like"/>
    <property type="match status" value="1"/>
</dbReference>
<dbReference type="InterPro" id="IPR045155">
    <property type="entry name" value="Beta-lactam_cat"/>
</dbReference>
<keyword evidence="1" id="KW-0472">Membrane</keyword>
<proteinExistence type="predicted"/>
<evidence type="ECO:0000313" key="3">
    <source>
        <dbReference type="EMBL" id="VDG29985.1"/>
    </source>
</evidence>
<feature type="transmembrane region" description="Helical" evidence="1">
    <location>
        <begin position="12"/>
        <end position="30"/>
    </location>
</feature>
<reference evidence="3 4" key="1">
    <citation type="submission" date="2018-11" db="EMBL/GenBank/DDBJ databases">
        <authorList>
            <person name="Wuyts S."/>
        </authorList>
    </citation>
    <scope>NUCLEOTIDE SEQUENCE [LARGE SCALE GENOMIC DNA]</scope>
    <source>
        <strain evidence="3">Lactobacillus mudanjiangensis AMBF249</strain>
    </source>
</reference>
<dbReference type="EMBL" id="UYIG01000163">
    <property type="protein sequence ID" value="VDG29985.1"/>
    <property type="molecule type" value="Genomic_DNA"/>
</dbReference>
<evidence type="ECO:0000256" key="1">
    <source>
        <dbReference type="SAM" id="Phobius"/>
    </source>
</evidence>
<dbReference type="PANTHER" id="PTHR35333:SF3">
    <property type="entry name" value="BETA-LACTAMASE-TYPE TRANSPEPTIDASE FOLD CONTAINING PROTEIN"/>
    <property type="match status" value="1"/>
</dbReference>
<name>A0A660E2X2_9LACO</name>
<keyword evidence="4" id="KW-1185">Reference proteome</keyword>
<dbReference type="GO" id="GO:0008800">
    <property type="term" value="F:beta-lactamase activity"/>
    <property type="evidence" value="ECO:0007669"/>
    <property type="project" value="InterPro"/>
</dbReference>
<dbReference type="InterPro" id="IPR012338">
    <property type="entry name" value="Beta-lactam/transpept-like"/>
</dbReference>
<dbReference type="Proteomes" id="UP000289996">
    <property type="component" value="Unassembled WGS sequence"/>
</dbReference>